<evidence type="ECO:0000313" key="2">
    <source>
        <dbReference type="EMBL" id="GAX23861.1"/>
    </source>
</evidence>
<sequence>MADDFEFDDFDDDDEGGRNVRAKKETKSELASHIKPTASQKRRFNMNRDRVSEGSSETSSSPSVTSSSVGPQQSSVDDAENQKCSQTSQESGLSQPSNPSLTTYEDSLETRAPTYGDDSQSQFTASPGKRVHFHAKAKDDVSHASLENAPTDSGASDRSVCTKDPNELSISTNGDNTQSQSTEVSSTLPSQATELSSTQQSSCRSSEPRDTKRSLVKTGGKRPKGFRDKAWMKELEDHPDKPRKRRMVPRPLVEKDNLIGSIGRSSQSLREAGSSQLLHDEFVHMCSTLEGSLSPNGPDREQLASQLLHLLSTPENRRALFLEGQIVQKGEDSPLEALLNLIGALDELNALELINSENNLKPSDSKSQQFFDTMGMIVYLLAFDCTVSDEGISEASARNARDIRHEIMAHPNALRGILRLIRIDPIVSSLRANNAETCGGIQNMLFESSPGNSSSGSVAASTVSSSHSVADPTKMGRFRKRRRQLFNDELCPLPEQSVTEAPGTSSRKFVPDSSKKGNDDSEFDFDDLPPRKQTTPVKQKLDKISSRVIDSLPSPSSTADATPMHTCSLPTLSEHRIVGDVSHSIPLIALVRIVSGKTEWCEKSCLDMEVSNGNAREFGANSCLREPNPNEEGKEDDDNPLLQTNNMLGKSGCLPLLSRALCETLAAILWVLDKRSPCRPCISYLYDKFSSLTVLVDDACLMNDGNREQLCREGYASEFDCSLVVSLTSFLRVLYGKHLIFDGRANFKNRIWDEMVLESLRSLTSLTHDNGYAAKEVLKRKLKSRFDKENIEVTSVEVISKVLHAAASRGANPDANSSQNKKIRYDSVIFCLNILTNCIESSVGVLLSTSLLSVTVPVQANGATIRSSNTTNFISWLTQWLVGQTESFRDAICAFGSESTHSQRRLEASENDQLVTAGNGFVLLASILALSADVSASSVDTFEQSIHDLILTNLPGIDYQTKVGFVKNLLTVFCNFYQVSIGDLSVAVTGPVKALIRKLDYLSLPA</sequence>
<feature type="compositionally biased region" description="Polar residues" evidence="1">
    <location>
        <begin position="168"/>
        <end position="195"/>
    </location>
</feature>
<reference evidence="2 3" key="1">
    <citation type="journal article" date="2015" name="Plant Cell">
        <title>Oil accumulation by the oleaginous diatom Fistulifera solaris as revealed by the genome and transcriptome.</title>
        <authorList>
            <person name="Tanaka T."/>
            <person name="Maeda Y."/>
            <person name="Veluchamy A."/>
            <person name="Tanaka M."/>
            <person name="Abida H."/>
            <person name="Marechal E."/>
            <person name="Bowler C."/>
            <person name="Muto M."/>
            <person name="Sunaga Y."/>
            <person name="Tanaka M."/>
            <person name="Yoshino T."/>
            <person name="Taniguchi T."/>
            <person name="Fukuda Y."/>
            <person name="Nemoto M."/>
            <person name="Matsumoto M."/>
            <person name="Wong P.S."/>
            <person name="Aburatani S."/>
            <person name="Fujibuchi W."/>
        </authorList>
    </citation>
    <scope>NUCLEOTIDE SEQUENCE [LARGE SCALE GENOMIC DNA]</scope>
    <source>
        <strain evidence="2 3">JPCC DA0580</strain>
    </source>
</reference>
<accession>A0A1Z5KCP9</accession>
<feature type="compositionally biased region" description="Acidic residues" evidence="1">
    <location>
        <begin position="1"/>
        <end position="15"/>
    </location>
</feature>
<dbReference type="AlphaFoldDB" id="A0A1Z5KCP9"/>
<feature type="region of interest" description="Disordered" evidence="1">
    <location>
        <begin position="619"/>
        <end position="639"/>
    </location>
</feature>
<feature type="compositionally biased region" description="Basic and acidic residues" evidence="1">
    <location>
        <begin position="225"/>
        <end position="240"/>
    </location>
</feature>
<feature type="region of interest" description="Disordered" evidence="1">
    <location>
        <begin position="449"/>
        <end position="542"/>
    </location>
</feature>
<feature type="compositionally biased region" description="Low complexity" evidence="1">
    <location>
        <begin position="196"/>
        <end position="205"/>
    </location>
</feature>
<name>A0A1Z5KCP9_FISSO</name>
<keyword evidence="3" id="KW-1185">Reference proteome</keyword>
<feature type="compositionally biased region" description="Basic and acidic residues" evidence="1">
    <location>
        <begin position="509"/>
        <end position="519"/>
    </location>
</feature>
<dbReference type="OrthoDB" id="49616at2759"/>
<feature type="compositionally biased region" description="Polar residues" evidence="1">
    <location>
        <begin position="82"/>
        <end position="105"/>
    </location>
</feature>
<feature type="compositionally biased region" description="Low complexity" evidence="1">
    <location>
        <begin position="449"/>
        <end position="470"/>
    </location>
</feature>
<feature type="region of interest" description="Disordered" evidence="1">
    <location>
        <begin position="1"/>
        <end position="245"/>
    </location>
</feature>
<gene>
    <name evidence="2" type="ORF">FisN_20Hh067</name>
</gene>
<evidence type="ECO:0000313" key="3">
    <source>
        <dbReference type="Proteomes" id="UP000198406"/>
    </source>
</evidence>
<feature type="compositionally biased region" description="Polar residues" evidence="1">
    <location>
        <begin position="496"/>
        <end position="507"/>
    </location>
</feature>
<proteinExistence type="predicted"/>
<feature type="compositionally biased region" description="Low complexity" evidence="1">
    <location>
        <begin position="53"/>
        <end position="76"/>
    </location>
</feature>
<dbReference type="EMBL" id="BDSP01000204">
    <property type="protein sequence ID" value="GAX23861.1"/>
    <property type="molecule type" value="Genomic_DNA"/>
</dbReference>
<comment type="caution">
    <text evidence="2">The sequence shown here is derived from an EMBL/GenBank/DDBJ whole genome shotgun (WGS) entry which is preliminary data.</text>
</comment>
<protein>
    <submittedName>
        <fullName evidence="2">Uncharacterized protein</fullName>
    </submittedName>
</protein>
<dbReference type="Proteomes" id="UP000198406">
    <property type="component" value="Unassembled WGS sequence"/>
</dbReference>
<feature type="compositionally biased region" description="Basic and acidic residues" evidence="1">
    <location>
        <begin position="16"/>
        <end position="32"/>
    </location>
</feature>
<organism evidence="2 3">
    <name type="scientific">Fistulifera solaris</name>
    <name type="common">Oleaginous diatom</name>
    <dbReference type="NCBI Taxonomy" id="1519565"/>
    <lineage>
        <taxon>Eukaryota</taxon>
        <taxon>Sar</taxon>
        <taxon>Stramenopiles</taxon>
        <taxon>Ochrophyta</taxon>
        <taxon>Bacillariophyta</taxon>
        <taxon>Bacillariophyceae</taxon>
        <taxon>Bacillariophycidae</taxon>
        <taxon>Naviculales</taxon>
        <taxon>Naviculaceae</taxon>
        <taxon>Fistulifera</taxon>
    </lineage>
</organism>
<dbReference type="InParanoid" id="A0A1Z5KCP9"/>
<evidence type="ECO:0000256" key="1">
    <source>
        <dbReference type="SAM" id="MobiDB-lite"/>
    </source>
</evidence>